<keyword evidence="2 8" id="KW-0813">Transport</keyword>
<dbReference type="Pfam" id="PF13715">
    <property type="entry name" value="CarbopepD_reg_2"/>
    <property type="match status" value="1"/>
</dbReference>
<dbReference type="PROSITE" id="PS52016">
    <property type="entry name" value="TONB_DEPENDENT_REC_3"/>
    <property type="match status" value="1"/>
</dbReference>
<gene>
    <name evidence="10" type="ORF">H8B21_09525</name>
</gene>
<evidence type="ECO:0000256" key="2">
    <source>
        <dbReference type="ARBA" id="ARBA00022448"/>
    </source>
</evidence>
<name>A0ABR7XRM0_9SPHI</name>
<evidence type="ECO:0000256" key="6">
    <source>
        <dbReference type="ARBA" id="ARBA00023136"/>
    </source>
</evidence>
<dbReference type="EMBL" id="JACNYL010000002">
    <property type="protein sequence ID" value="MBD1421805.1"/>
    <property type="molecule type" value="Genomic_DNA"/>
</dbReference>
<proteinExistence type="inferred from homology"/>
<comment type="subcellular location">
    <subcellularLocation>
        <location evidence="1 8">Cell outer membrane</location>
        <topology evidence="1 8">Multi-pass membrane protein</topology>
    </subcellularLocation>
</comment>
<dbReference type="Gene3D" id="3.55.50.30">
    <property type="match status" value="1"/>
</dbReference>
<dbReference type="InterPro" id="IPR012910">
    <property type="entry name" value="Plug_dom"/>
</dbReference>
<keyword evidence="10" id="KW-0675">Receptor</keyword>
<comment type="caution">
    <text evidence="10">The sequence shown here is derived from an EMBL/GenBank/DDBJ whole genome shotgun (WGS) entry which is preliminary data.</text>
</comment>
<dbReference type="Pfam" id="PF07715">
    <property type="entry name" value="Plug"/>
    <property type="match status" value="1"/>
</dbReference>
<dbReference type="InterPro" id="IPR023997">
    <property type="entry name" value="TonB-dep_OMP_SusC/RagA_CS"/>
</dbReference>
<dbReference type="InterPro" id="IPR036942">
    <property type="entry name" value="Beta-barrel_TonB_sf"/>
</dbReference>
<keyword evidence="3 8" id="KW-1134">Transmembrane beta strand</keyword>
<comment type="similarity">
    <text evidence="8">Belongs to the TonB-dependent receptor family.</text>
</comment>
<dbReference type="Gene3D" id="2.40.170.20">
    <property type="entry name" value="TonB-dependent receptor, beta-barrel domain"/>
    <property type="match status" value="1"/>
</dbReference>
<dbReference type="Gene3D" id="2.60.40.1120">
    <property type="entry name" value="Carboxypeptidase-like, regulatory domain"/>
    <property type="match status" value="1"/>
</dbReference>
<dbReference type="InterPro" id="IPR008969">
    <property type="entry name" value="CarboxyPept-like_regulatory"/>
</dbReference>
<reference evidence="10 11" key="1">
    <citation type="submission" date="2020-08" db="EMBL/GenBank/DDBJ databases">
        <title>Sphingobacterium sp. DN00404 isolated from aquaculture water.</title>
        <authorList>
            <person name="Zhang M."/>
        </authorList>
    </citation>
    <scope>NUCLEOTIDE SEQUENCE [LARGE SCALE GENOMIC DNA]</scope>
    <source>
        <strain evidence="10 11">KCTC 42746</strain>
    </source>
</reference>
<evidence type="ECO:0000256" key="3">
    <source>
        <dbReference type="ARBA" id="ARBA00022452"/>
    </source>
</evidence>
<evidence type="ECO:0000256" key="4">
    <source>
        <dbReference type="ARBA" id="ARBA00022692"/>
    </source>
</evidence>
<dbReference type="SMART" id="SM00965">
    <property type="entry name" value="STN"/>
    <property type="match status" value="1"/>
</dbReference>
<dbReference type="Proteomes" id="UP000651112">
    <property type="component" value="Unassembled WGS sequence"/>
</dbReference>
<dbReference type="NCBIfam" id="TIGR04057">
    <property type="entry name" value="SusC_RagA_signa"/>
    <property type="match status" value="1"/>
</dbReference>
<feature type="domain" description="Secretin/TonB short N-terminal" evidence="9">
    <location>
        <begin position="27"/>
        <end position="78"/>
    </location>
</feature>
<evidence type="ECO:0000256" key="1">
    <source>
        <dbReference type="ARBA" id="ARBA00004571"/>
    </source>
</evidence>
<dbReference type="InterPro" id="IPR011662">
    <property type="entry name" value="Secretin/TonB_short_N"/>
</dbReference>
<dbReference type="SUPFAM" id="SSF56935">
    <property type="entry name" value="Porins"/>
    <property type="match status" value="1"/>
</dbReference>
<evidence type="ECO:0000313" key="10">
    <source>
        <dbReference type="EMBL" id="MBD1421805.1"/>
    </source>
</evidence>
<dbReference type="RefSeq" id="WP_190313521.1">
    <property type="nucleotide sequence ID" value="NZ_JACNYL010000002.1"/>
</dbReference>
<protein>
    <submittedName>
        <fullName evidence="10">TonB-dependent receptor</fullName>
    </submittedName>
</protein>
<keyword evidence="4 8" id="KW-0812">Transmembrane</keyword>
<sequence length="1072" mass="119674">MRQLINVEFKNTAIKDAFKELNSLAGVKFVYSPKDLDENKKVSGKFVNKSTASVIDFLLSGQNVTYSVKDNTIIIRKVAQSKRQPVQQRSITGQVLDEHGQPLGNVTVKTNTNSHQTVTDDGGNFNIAVATEDHQLIFSLLGYRASQVDLNGQTSYTVHLANAEQDLDAVVVVGYGTQKKVNLTGSVAAISGDELSKRLVGQTSMALQGALPGVTITQRSGQPGADAGGIRIRGIGTLNDANPLVLIDGVEGSMENIDPLTIESISVLKDAASSSIYGSRAANGVILITTKRMAGKGFAINYSGYGGVQSPTDLRDMVNAQDHMSLMNIAYQNTGASPVFDPDRVQDYANLHASDPDNNPDVDWQELVYTESGFTQNHTATINAGMDRIKLLGSFGYYSQKGLIKNTDFNRYSLRLNTDIDLTEKLSLRTDIMLRQMTRDEPGSSVASVIQWLNRLPATEPALYTTGLYGHGWQGNNPLAMTLSSGFIEQITPSVQLNLGANYKITDKLKVDVAYAPHIYEEHYRRLQLALPTYYPDGSSAYSIPEKTMLIHKNTRFHKGNVRATIHYDDRFDDHGIQLLGGWHQEDYSERWFQGSRRGFEIPGYEVLDAGSRDEQLASGAGSDWALRSFFGRANYDFKERYLFEANLRVDGSSRFAPGHRWGVFPSFSAGWRISEESFWEPVRDKLPEFKFRASWGQLGNQNIGTYPFDAFVDLDQPYVFDKNVYNGAALLAMANNQITWETTEMTNFGVDFRFLNNFQMTFDYYVKNTRDILLTLDVPKIIGWTAPYQNAGKVRNKGWELALNYANKVNDFSYNFGFNLSDVRNKVIDLRGVNNTGLTVNNEGYAMNSILALEATGFFTSQDQLSSHAQQYGNYTLGDIMYKDQLTRDTDGDGIPDEADGIINEDDKVIVGNTIPRFTFGFTTNLSWKSFDFHLMLQGVGKADGYLYAASVMPFYLGGTAQEAHKNYWREDNPNAAFPRLAFNEPNNENHSTFWMRNAAYLRVKNIQIGYTLPQRILNNIGVQKLRIFASGQNVFSFDSFWDGFDVEAPVGTGNYYPQVRNFSVGLDLNF</sequence>
<dbReference type="SUPFAM" id="SSF49464">
    <property type="entry name" value="Carboxypeptidase regulatory domain-like"/>
    <property type="match status" value="1"/>
</dbReference>
<keyword evidence="7 8" id="KW-0998">Cell outer membrane</keyword>
<dbReference type="NCBIfam" id="TIGR04056">
    <property type="entry name" value="OMP_RagA_SusC"/>
    <property type="match status" value="1"/>
</dbReference>
<dbReference type="Pfam" id="PF07660">
    <property type="entry name" value="STN"/>
    <property type="match status" value="1"/>
</dbReference>
<evidence type="ECO:0000313" key="11">
    <source>
        <dbReference type="Proteomes" id="UP000651112"/>
    </source>
</evidence>
<accession>A0ABR7XRM0</accession>
<keyword evidence="5" id="KW-0732">Signal</keyword>
<evidence type="ECO:0000256" key="7">
    <source>
        <dbReference type="ARBA" id="ARBA00023237"/>
    </source>
</evidence>
<evidence type="ECO:0000259" key="9">
    <source>
        <dbReference type="SMART" id="SM00965"/>
    </source>
</evidence>
<dbReference type="InterPro" id="IPR023996">
    <property type="entry name" value="TonB-dep_OMP_SusC/RagA"/>
</dbReference>
<keyword evidence="11" id="KW-1185">Reference proteome</keyword>
<dbReference type="InterPro" id="IPR037066">
    <property type="entry name" value="Plug_dom_sf"/>
</dbReference>
<evidence type="ECO:0000256" key="5">
    <source>
        <dbReference type="ARBA" id="ARBA00022729"/>
    </source>
</evidence>
<keyword evidence="6 8" id="KW-0472">Membrane</keyword>
<evidence type="ECO:0000256" key="8">
    <source>
        <dbReference type="PROSITE-ProRule" id="PRU01360"/>
    </source>
</evidence>
<dbReference type="PANTHER" id="PTHR30069">
    <property type="entry name" value="TONB-DEPENDENT OUTER MEMBRANE RECEPTOR"/>
    <property type="match status" value="1"/>
</dbReference>
<dbReference type="PANTHER" id="PTHR30069:SF29">
    <property type="entry name" value="HEMOGLOBIN AND HEMOGLOBIN-HAPTOGLOBIN-BINDING PROTEIN 1-RELATED"/>
    <property type="match status" value="1"/>
</dbReference>
<dbReference type="Gene3D" id="2.170.130.10">
    <property type="entry name" value="TonB-dependent receptor, plug domain"/>
    <property type="match status" value="1"/>
</dbReference>
<dbReference type="InterPro" id="IPR039426">
    <property type="entry name" value="TonB-dep_rcpt-like"/>
</dbReference>
<organism evidence="10 11">
    <name type="scientific">Sphingobacterium chuzhouense</name>
    <dbReference type="NCBI Taxonomy" id="1742264"/>
    <lineage>
        <taxon>Bacteria</taxon>
        <taxon>Pseudomonadati</taxon>
        <taxon>Bacteroidota</taxon>
        <taxon>Sphingobacteriia</taxon>
        <taxon>Sphingobacteriales</taxon>
        <taxon>Sphingobacteriaceae</taxon>
        <taxon>Sphingobacterium</taxon>
    </lineage>
</organism>